<dbReference type="Proteomes" id="UP000182977">
    <property type="component" value="Chromosome I"/>
</dbReference>
<evidence type="ECO:0000256" key="2">
    <source>
        <dbReference type="SAM" id="Phobius"/>
    </source>
</evidence>
<evidence type="ECO:0008006" key="5">
    <source>
        <dbReference type="Google" id="ProtNLM"/>
    </source>
</evidence>
<dbReference type="OrthoDB" id="2151407at2"/>
<dbReference type="STRING" id="419479.SAMN04488563_6701"/>
<keyword evidence="2" id="KW-0812">Transmembrane</keyword>
<feature type="transmembrane region" description="Helical" evidence="2">
    <location>
        <begin position="29"/>
        <end position="49"/>
    </location>
</feature>
<feature type="transmembrane region" description="Helical" evidence="2">
    <location>
        <begin position="224"/>
        <end position="244"/>
    </location>
</feature>
<keyword evidence="4" id="KW-1185">Reference proteome</keyword>
<feature type="compositionally biased region" description="Polar residues" evidence="1">
    <location>
        <begin position="1"/>
        <end position="10"/>
    </location>
</feature>
<dbReference type="RefSeq" id="WP_152691118.1">
    <property type="nucleotide sequence ID" value="NZ_LBMC01000076.1"/>
</dbReference>
<protein>
    <recommendedName>
        <fullName evidence="5">ABC-2 family transporter protein</fullName>
    </recommendedName>
</protein>
<accession>A0A1H2LV18</accession>
<dbReference type="AlphaFoldDB" id="A0A1H2LV18"/>
<feature type="transmembrane region" description="Helical" evidence="2">
    <location>
        <begin position="190"/>
        <end position="212"/>
    </location>
</feature>
<evidence type="ECO:0000256" key="1">
    <source>
        <dbReference type="SAM" id="MobiDB-lite"/>
    </source>
</evidence>
<feature type="region of interest" description="Disordered" evidence="1">
    <location>
        <begin position="1"/>
        <end position="24"/>
    </location>
</feature>
<reference evidence="4" key="1">
    <citation type="submission" date="2016-10" db="EMBL/GenBank/DDBJ databases">
        <authorList>
            <person name="Varghese N."/>
            <person name="Submissions S."/>
        </authorList>
    </citation>
    <scope>NUCLEOTIDE SEQUENCE [LARGE SCALE GENOMIC DNA]</scope>
    <source>
        <strain evidence="4">DSM 45079</strain>
    </source>
</reference>
<organism evidence="3 4">
    <name type="scientific">Jiangella alkaliphila</name>
    <dbReference type="NCBI Taxonomy" id="419479"/>
    <lineage>
        <taxon>Bacteria</taxon>
        <taxon>Bacillati</taxon>
        <taxon>Actinomycetota</taxon>
        <taxon>Actinomycetes</taxon>
        <taxon>Jiangellales</taxon>
        <taxon>Jiangellaceae</taxon>
        <taxon>Jiangella</taxon>
    </lineage>
</organism>
<keyword evidence="2" id="KW-1133">Transmembrane helix</keyword>
<name>A0A1H2LV18_9ACTN</name>
<proteinExistence type="predicted"/>
<keyword evidence="2" id="KW-0472">Membrane</keyword>
<feature type="transmembrane region" description="Helical" evidence="2">
    <location>
        <begin position="160"/>
        <end position="183"/>
    </location>
</feature>
<feature type="transmembrane region" description="Helical" evidence="2">
    <location>
        <begin position="302"/>
        <end position="324"/>
    </location>
</feature>
<evidence type="ECO:0000313" key="3">
    <source>
        <dbReference type="EMBL" id="SDU84837.1"/>
    </source>
</evidence>
<dbReference type="EMBL" id="LT629791">
    <property type="protein sequence ID" value="SDU84837.1"/>
    <property type="molecule type" value="Genomic_DNA"/>
</dbReference>
<sequence>MELDQLTTEDPATAGPGDQPAGPTSWRRVIGFGFGFAVLVGVLVTAFAWPPAESAPRDVPVAVVGSAAAADQLERQLDEAMPGALDLRSAPDADAARRLIEEREVYGAIVLEPAGPPRLLTASAGSPVVAQLLAGIASPESAPAVEDVVPLPDDDPRGSAFTAAALPMVLGGMVVGILMSFLVTGVWRRVAGALVAAMAAGGVVTLVAQAWLGALGGSAWANAGAIALIVAAISLTITGLVALLGPAGIGLGAVIMFLVGNSISGVSSAPELLPTGWGALGQALPAGAGGTLLRSTSYFDGAAAGGPVLVLAAWAVAGLALVALGRRVRPSAHHALAG</sequence>
<evidence type="ECO:0000313" key="4">
    <source>
        <dbReference type="Proteomes" id="UP000182977"/>
    </source>
</evidence>
<gene>
    <name evidence="3" type="ORF">SAMN04488563_6701</name>
</gene>
<feature type="transmembrane region" description="Helical" evidence="2">
    <location>
        <begin position="251"/>
        <end position="269"/>
    </location>
</feature>